<feature type="binding site" evidence="6">
    <location>
        <position position="75"/>
    </location>
    <ligand>
        <name>FMN</name>
        <dbReference type="ChEBI" id="CHEBI:58210"/>
    </ligand>
</feature>
<protein>
    <submittedName>
        <fullName evidence="8">Monooxygenase, NtaA/SnaA/SoxA protein</fullName>
    </submittedName>
</protein>
<evidence type="ECO:0000256" key="4">
    <source>
        <dbReference type="ARBA" id="ARBA00023033"/>
    </source>
</evidence>
<name>A0A3M4LVI4_PSECI</name>
<reference evidence="8 9" key="1">
    <citation type="submission" date="2018-08" db="EMBL/GenBank/DDBJ databases">
        <title>Recombination of ecologically and evolutionarily significant loci maintains genetic cohesion in the Pseudomonas syringae species complex.</title>
        <authorList>
            <person name="Dillon M."/>
            <person name="Thakur S."/>
            <person name="Almeida R.N.D."/>
            <person name="Weir B.S."/>
            <person name="Guttman D.S."/>
        </authorList>
    </citation>
    <scope>NUCLEOTIDE SEQUENCE [LARGE SCALE GENOMIC DNA]</scope>
    <source>
        <strain evidence="8 9">ICMP 3353</strain>
    </source>
</reference>
<evidence type="ECO:0000256" key="6">
    <source>
        <dbReference type="PIRSR" id="PIRSR000337-1"/>
    </source>
</evidence>
<proteinExistence type="inferred from homology"/>
<keyword evidence="2 6" id="KW-0288">FMN</keyword>
<feature type="binding site" evidence="6">
    <location>
        <position position="166"/>
    </location>
    <ligand>
        <name>FMN</name>
        <dbReference type="ChEBI" id="CHEBI:58210"/>
    </ligand>
</feature>
<evidence type="ECO:0000259" key="7">
    <source>
        <dbReference type="Pfam" id="PF00296"/>
    </source>
</evidence>
<gene>
    <name evidence="8" type="ORF">ALQ04_00671</name>
</gene>
<dbReference type="InterPro" id="IPR036661">
    <property type="entry name" value="Luciferase-like_sf"/>
</dbReference>
<evidence type="ECO:0000256" key="2">
    <source>
        <dbReference type="ARBA" id="ARBA00022643"/>
    </source>
</evidence>
<dbReference type="InterPro" id="IPR016215">
    <property type="entry name" value="NTA_MOA"/>
</dbReference>
<dbReference type="Proteomes" id="UP000277236">
    <property type="component" value="Unassembled WGS sequence"/>
</dbReference>
<dbReference type="NCBIfam" id="TIGR03860">
    <property type="entry name" value="FMN_nitrolo"/>
    <property type="match status" value="1"/>
</dbReference>
<dbReference type="AlphaFoldDB" id="A0A3M4LVI4"/>
<comment type="caution">
    <text evidence="8">The sequence shown here is derived from an EMBL/GenBank/DDBJ whole genome shotgun (WGS) entry which is preliminary data.</text>
</comment>
<keyword evidence="1 6" id="KW-0285">Flavoprotein</keyword>
<dbReference type="PANTHER" id="PTHR30011">
    <property type="entry name" value="ALKANESULFONATE MONOOXYGENASE-RELATED"/>
    <property type="match status" value="1"/>
</dbReference>
<dbReference type="PANTHER" id="PTHR30011:SF16">
    <property type="entry name" value="C2H2 FINGER DOMAIN TRANSCRIPTION FACTOR (EUROFUNG)-RELATED"/>
    <property type="match status" value="1"/>
</dbReference>
<dbReference type="CDD" id="cd01095">
    <property type="entry name" value="Nitrilotriacetate_monoxgenase"/>
    <property type="match status" value="1"/>
</dbReference>
<accession>A0A3M4LVI4</accession>
<evidence type="ECO:0000313" key="9">
    <source>
        <dbReference type="Proteomes" id="UP000277236"/>
    </source>
</evidence>
<dbReference type="GO" id="GO:0004497">
    <property type="term" value="F:monooxygenase activity"/>
    <property type="evidence" value="ECO:0007669"/>
    <property type="project" value="UniProtKB-KW"/>
</dbReference>
<feature type="binding site" evidence="6">
    <location>
        <position position="162"/>
    </location>
    <ligand>
        <name>FMN</name>
        <dbReference type="ChEBI" id="CHEBI:58210"/>
    </ligand>
</feature>
<feature type="binding site" evidence="6">
    <location>
        <position position="237"/>
    </location>
    <ligand>
        <name>FMN</name>
        <dbReference type="ChEBI" id="CHEBI:58210"/>
    </ligand>
</feature>
<organism evidence="8 9">
    <name type="scientific">Pseudomonas cichorii</name>
    <dbReference type="NCBI Taxonomy" id="36746"/>
    <lineage>
        <taxon>Bacteria</taxon>
        <taxon>Pseudomonadati</taxon>
        <taxon>Pseudomonadota</taxon>
        <taxon>Gammaproteobacteria</taxon>
        <taxon>Pseudomonadales</taxon>
        <taxon>Pseudomonadaceae</taxon>
        <taxon>Pseudomonas</taxon>
    </lineage>
</organism>
<sequence>MNSFLLIIQIHIQGAFDMSKQRHLKFGAMVHGVGHGWGEWRHPDALADASVNFGFYKQQAALAEAAKFDFVFIADSLHIHEKSSPHYLNRFEPLTILSALAATTHNIGLVATVTVSYTEPFQVARQFASLDHISGGRAGWNVVTSWLSGTADNFSKGEHPPHPVRYRIAKEHVSVVKGLWDSWEDDAFARNKQTGEFFTPNKLHALNHQGEFFQVKGPLNISRSRQGHPVLFQAGTSEDGRNFAAEYSDAIFVHAETLEDAKAYSSDLKKRAAGFGRNPDDLSILPGIRPIVGRDQAEVESRYQQAVELVSIEDAIVALGRPFNDHDFSQYPLDEPFPDVGDLGSNSQKGGSDRIKQLARDENLTLREVALYFSRPRRDFVGTPEQVADTVQAWFEQGAADGFIINSLLPDGLQFFSELVVPLLQQRGLFRSEYNGSTLREHFGLPVPVNRHAPDAQTVSSRQEAVA</sequence>
<keyword evidence="4 8" id="KW-0503">Monooxygenase</keyword>
<dbReference type="Gene3D" id="3.20.20.30">
    <property type="entry name" value="Luciferase-like domain"/>
    <property type="match status" value="1"/>
</dbReference>
<keyword evidence="3" id="KW-0560">Oxidoreductase</keyword>
<dbReference type="PIRSF" id="PIRSF000337">
    <property type="entry name" value="NTA_MOA"/>
    <property type="match status" value="1"/>
</dbReference>
<comment type="similarity">
    <text evidence="5">Belongs to the NtaA/SnaA/DszA monooxygenase family.</text>
</comment>
<dbReference type="SUPFAM" id="SSF51679">
    <property type="entry name" value="Bacterial luciferase-like"/>
    <property type="match status" value="1"/>
</dbReference>
<evidence type="ECO:0000313" key="8">
    <source>
        <dbReference type="EMBL" id="RMQ45420.1"/>
    </source>
</evidence>
<dbReference type="InterPro" id="IPR051260">
    <property type="entry name" value="Diverse_substr_monoxygenases"/>
</dbReference>
<feature type="binding site" evidence="6">
    <location>
        <position position="112"/>
    </location>
    <ligand>
        <name>FMN</name>
        <dbReference type="ChEBI" id="CHEBI:58210"/>
    </ligand>
</feature>
<dbReference type="InterPro" id="IPR011251">
    <property type="entry name" value="Luciferase-like_dom"/>
</dbReference>
<dbReference type="GO" id="GO:0016705">
    <property type="term" value="F:oxidoreductase activity, acting on paired donors, with incorporation or reduction of molecular oxygen"/>
    <property type="evidence" value="ECO:0007669"/>
    <property type="project" value="InterPro"/>
</dbReference>
<dbReference type="Pfam" id="PF00296">
    <property type="entry name" value="Bac_luciferase"/>
    <property type="match status" value="1"/>
</dbReference>
<dbReference type="EMBL" id="RBRE01000052">
    <property type="protein sequence ID" value="RMQ45420.1"/>
    <property type="molecule type" value="Genomic_DNA"/>
</dbReference>
<evidence type="ECO:0000256" key="3">
    <source>
        <dbReference type="ARBA" id="ARBA00023002"/>
    </source>
</evidence>
<evidence type="ECO:0000256" key="1">
    <source>
        <dbReference type="ARBA" id="ARBA00022630"/>
    </source>
</evidence>
<feature type="domain" description="Luciferase-like" evidence="7">
    <location>
        <begin position="49"/>
        <end position="399"/>
    </location>
</feature>
<evidence type="ECO:0000256" key="5">
    <source>
        <dbReference type="ARBA" id="ARBA00033748"/>
    </source>
</evidence>